<dbReference type="AlphaFoldDB" id="A0AAV8Z902"/>
<accession>A0AAV8Z902</accession>
<evidence type="ECO:0000259" key="1">
    <source>
        <dbReference type="Pfam" id="PF13843"/>
    </source>
</evidence>
<dbReference type="EMBL" id="JANEYF010001675">
    <property type="protein sequence ID" value="KAJ8959568.1"/>
    <property type="molecule type" value="Genomic_DNA"/>
</dbReference>
<proteinExistence type="predicted"/>
<gene>
    <name evidence="2" type="ORF">NQ314_006217</name>
</gene>
<evidence type="ECO:0000313" key="2">
    <source>
        <dbReference type="EMBL" id="KAJ8959568.1"/>
    </source>
</evidence>
<organism evidence="2 3">
    <name type="scientific">Rhamnusium bicolor</name>
    <dbReference type="NCBI Taxonomy" id="1586634"/>
    <lineage>
        <taxon>Eukaryota</taxon>
        <taxon>Metazoa</taxon>
        <taxon>Ecdysozoa</taxon>
        <taxon>Arthropoda</taxon>
        <taxon>Hexapoda</taxon>
        <taxon>Insecta</taxon>
        <taxon>Pterygota</taxon>
        <taxon>Neoptera</taxon>
        <taxon>Endopterygota</taxon>
        <taxon>Coleoptera</taxon>
        <taxon>Polyphaga</taxon>
        <taxon>Cucujiformia</taxon>
        <taxon>Chrysomeloidea</taxon>
        <taxon>Cerambycidae</taxon>
        <taxon>Lepturinae</taxon>
        <taxon>Rhagiini</taxon>
        <taxon>Rhamnusium</taxon>
    </lineage>
</organism>
<sequence length="72" mass="8172">MGLLCSGEGYTWNLKLYCGKEKDASASVPTNIVIILSEKLLDQERTAITDNWYTSLHLANKLLDRKTPFRNL</sequence>
<comment type="caution">
    <text evidence="2">The sequence shown here is derived from an EMBL/GenBank/DDBJ whole genome shotgun (WGS) entry which is preliminary data.</text>
</comment>
<dbReference type="Pfam" id="PF13843">
    <property type="entry name" value="DDE_Tnp_1_7"/>
    <property type="match status" value="1"/>
</dbReference>
<evidence type="ECO:0000313" key="3">
    <source>
        <dbReference type="Proteomes" id="UP001162156"/>
    </source>
</evidence>
<name>A0AAV8Z902_9CUCU</name>
<keyword evidence="3" id="KW-1185">Reference proteome</keyword>
<dbReference type="InterPro" id="IPR029526">
    <property type="entry name" value="PGBD"/>
</dbReference>
<protein>
    <recommendedName>
        <fullName evidence="1">PiggyBac transposable element-derived protein domain-containing protein</fullName>
    </recommendedName>
</protein>
<reference evidence="2" key="1">
    <citation type="journal article" date="2023" name="Insect Mol. Biol.">
        <title>Genome sequencing provides insights into the evolution of gene families encoding plant cell wall-degrading enzymes in longhorned beetles.</title>
        <authorList>
            <person name="Shin N.R."/>
            <person name="Okamura Y."/>
            <person name="Kirsch R."/>
            <person name="Pauchet Y."/>
        </authorList>
    </citation>
    <scope>NUCLEOTIDE SEQUENCE</scope>
    <source>
        <strain evidence="2">RBIC_L_NR</strain>
    </source>
</reference>
<dbReference type="Proteomes" id="UP001162156">
    <property type="component" value="Unassembled WGS sequence"/>
</dbReference>
<feature type="domain" description="PiggyBac transposable element-derived protein" evidence="1">
    <location>
        <begin position="3"/>
        <end position="67"/>
    </location>
</feature>